<dbReference type="GeneID" id="26626460"/>
<proteinExistence type="predicted"/>
<feature type="region of interest" description="Disordered" evidence="1">
    <location>
        <begin position="422"/>
        <end position="491"/>
    </location>
</feature>
<gene>
    <name evidence="3" type="ORF">PaMx74_12</name>
</gene>
<dbReference type="InterPro" id="IPR025129">
    <property type="entry name" value="DUF4055"/>
</dbReference>
<dbReference type="EMBL" id="JQ067093">
    <property type="protein sequence ID" value="ALH23533.1"/>
    <property type="molecule type" value="Genomic_DNA"/>
</dbReference>
<evidence type="ECO:0000256" key="1">
    <source>
        <dbReference type="SAM" id="MobiDB-lite"/>
    </source>
</evidence>
<reference evidence="3 4" key="1">
    <citation type="journal article" date="2012" name="Appl. Environ. Microbiol.">
        <title>High Diversity and Novel Species of Pseudomonas aeruginosa Bacteriophages.</title>
        <authorList>
            <person name="Sepulveda-Robles O."/>
            <person name="Kameyama L."/>
            <person name="Guarneros G."/>
        </authorList>
    </citation>
    <scope>NUCLEOTIDE SEQUENCE [LARGE SCALE GENOMIC DNA]</scope>
</reference>
<protein>
    <submittedName>
        <fullName evidence="3">Putative portal protein</fullName>
    </submittedName>
</protein>
<evidence type="ECO:0000313" key="4">
    <source>
        <dbReference type="Proteomes" id="UP000203864"/>
    </source>
</evidence>
<feature type="domain" description="DUF4055" evidence="2">
    <location>
        <begin position="234"/>
        <end position="369"/>
    </location>
</feature>
<sequence>MIDVLLGGTEAMRAAGEEFLPQYDNESNKNYQSRLQRATLLNMTEQTLDTLAGKPFREAIVLDEDVPTQIEDLAEDVDMQGNNLQAFARSWFREAWAKGFSHVLVEHPTPEAKTDAEGEQRPRTLADDRAEGLRPYWVHVKPECLIAAYSAVVLGQEVLTHVRILEKSVERVGWEEVEVVRVRVLEPGTWQVWAPNEKGDEWHVESEGTTSLDYIPLVTFYAGKRTGLMECKPPLTDLAHLNVAHWQSSSDQRNVLTVSRFPILAASGVPADQKVNIGPNNFLTTEAPEGKWYYVEHTGAAIAAGQTDLSSLEDQMATYGAEYMRKKPGDETATGRALDAAESSSYLAATVRDFQDCIELAMQYTADWLGLEEGGSAKVNADVDLSEADAAELDALLKMRAQRDLSRKAFLKEMKARQVLSDDFDEDEDAEQLKEEATDSMGDMFGKGNGTQTPPADPNADPQDPPADPNADPQDPPADPNADPALNPGGE</sequence>
<keyword evidence="4" id="KW-1185">Reference proteome</keyword>
<dbReference type="Pfam" id="PF13264">
    <property type="entry name" value="DUF4055"/>
    <property type="match status" value="1"/>
</dbReference>
<dbReference type="Proteomes" id="UP000203864">
    <property type="component" value="Segment"/>
</dbReference>
<accession>A0A0S0N9M2</accession>
<feature type="compositionally biased region" description="Pro residues" evidence="1">
    <location>
        <begin position="463"/>
        <end position="479"/>
    </location>
</feature>
<dbReference type="RefSeq" id="YP_009199451.1">
    <property type="nucleotide sequence ID" value="NC_028809.1"/>
</dbReference>
<dbReference type="KEGG" id="vg:26626460"/>
<name>A0A0S0N9M2_9CAUD</name>
<evidence type="ECO:0000259" key="2">
    <source>
        <dbReference type="Pfam" id="PF13264"/>
    </source>
</evidence>
<dbReference type="OrthoDB" id="6443at10239"/>
<evidence type="ECO:0000313" key="3">
    <source>
        <dbReference type="EMBL" id="ALH23533.1"/>
    </source>
</evidence>
<organism evidence="3 4">
    <name type="scientific">Pseudomonas phage PaMx74</name>
    <dbReference type="NCBI Taxonomy" id="1175663"/>
    <lineage>
        <taxon>Viruses</taxon>
        <taxon>Duplodnaviria</taxon>
        <taxon>Heunggongvirae</taxon>
        <taxon>Uroviricota</taxon>
        <taxon>Caudoviricetes</taxon>
        <taxon>Mesyanzhinovviridae</taxon>
        <taxon>Bradleyvirinae</taxon>
        <taxon>Cinvestavvirus</taxon>
        <taxon>Cinvestavvirus PaMx74</taxon>
        <taxon>Pamexvirus PaMx74</taxon>
    </lineage>
</organism>